<feature type="region of interest" description="Disordered" evidence="8">
    <location>
        <begin position="129"/>
        <end position="282"/>
    </location>
</feature>
<evidence type="ECO:0000313" key="10">
    <source>
        <dbReference type="Proteomes" id="UP001208570"/>
    </source>
</evidence>
<proteinExistence type="inferred from homology"/>
<evidence type="ECO:0000256" key="4">
    <source>
        <dbReference type="ARBA" id="ARBA00022889"/>
    </source>
</evidence>
<keyword evidence="3" id="KW-0677">Repeat</keyword>
<dbReference type="GO" id="GO:0098609">
    <property type="term" value="P:cell-cell adhesion"/>
    <property type="evidence" value="ECO:0007669"/>
    <property type="project" value="InterPro"/>
</dbReference>
<dbReference type="InterPro" id="IPR028435">
    <property type="entry name" value="Plakophilin/d_Catenin"/>
</dbReference>
<reference evidence="9" key="1">
    <citation type="journal article" date="2023" name="Mol. Biol. Evol.">
        <title>Third-Generation Sequencing Reveals the Adaptive Role of the Epigenome in Three Deep-Sea Polychaetes.</title>
        <authorList>
            <person name="Perez M."/>
            <person name="Aroh O."/>
            <person name="Sun Y."/>
            <person name="Lan Y."/>
            <person name="Juniper S.K."/>
            <person name="Young C.R."/>
            <person name="Angers B."/>
            <person name="Qian P.Y."/>
        </authorList>
    </citation>
    <scope>NUCLEOTIDE SEQUENCE</scope>
    <source>
        <strain evidence="9">P08H-3</strain>
    </source>
</reference>
<evidence type="ECO:0000256" key="6">
    <source>
        <dbReference type="PROSITE-ProRule" id="PRU00259"/>
    </source>
</evidence>
<dbReference type="InterPro" id="IPR000225">
    <property type="entry name" value="Armadillo"/>
</dbReference>
<feature type="compositionally biased region" description="Polar residues" evidence="8">
    <location>
        <begin position="201"/>
        <end position="223"/>
    </location>
</feature>
<feature type="compositionally biased region" description="Basic and acidic residues" evidence="8">
    <location>
        <begin position="643"/>
        <end position="653"/>
    </location>
</feature>
<dbReference type="Proteomes" id="UP001208570">
    <property type="component" value="Unassembled WGS sequence"/>
</dbReference>
<keyword evidence="7" id="KW-0175">Coiled coil</keyword>
<feature type="region of interest" description="Disordered" evidence="8">
    <location>
        <begin position="886"/>
        <end position="930"/>
    </location>
</feature>
<keyword evidence="10" id="KW-1185">Reference proteome</keyword>
<dbReference type="PANTHER" id="PTHR10372">
    <property type="entry name" value="PLAKOPHILLIN-RELATED"/>
    <property type="match status" value="1"/>
</dbReference>
<dbReference type="PROSITE" id="PS50176">
    <property type="entry name" value="ARM_REPEAT"/>
    <property type="match status" value="3"/>
</dbReference>
<feature type="compositionally biased region" description="Low complexity" evidence="8">
    <location>
        <begin position="34"/>
        <end position="48"/>
    </location>
</feature>
<feature type="region of interest" description="Disordered" evidence="8">
    <location>
        <begin position="294"/>
        <end position="402"/>
    </location>
</feature>
<dbReference type="AlphaFoldDB" id="A0AAD9N964"/>
<dbReference type="SUPFAM" id="SSF48371">
    <property type="entry name" value="ARM repeat"/>
    <property type="match status" value="1"/>
</dbReference>
<feature type="compositionally biased region" description="Basic and acidic residues" evidence="8">
    <location>
        <begin position="308"/>
        <end position="323"/>
    </location>
</feature>
<comment type="caution">
    <text evidence="9">The sequence shown here is derived from an EMBL/GenBank/DDBJ whole genome shotgun (WGS) entry which is preliminary data.</text>
</comment>
<feature type="repeat" description="ARM" evidence="6">
    <location>
        <begin position="744"/>
        <end position="781"/>
    </location>
</feature>
<dbReference type="PANTHER" id="PTHR10372:SF27">
    <property type="entry name" value="ADHERENS JUNCTION PROTEIN P120"/>
    <property type="match status" value="1"/>
</dbReference>
<dbReference type="GO" id="GO:0005634">
    <property type="term" value="C:nucleus"/>
    <property type="evidence" value="ECO:0007669"/>
    <property type="project" value="TreeGrafter"/>
</dbReference>
<dbReference type="EMBL" id="JAODUP010000141">
    <property type="protein sequence ID" value="KAK2160058.1"/>
    <property type="molecule type" value="Genomic_DNA"/>
</dbReference>
<gene>
    <name evidence="9" type="ORF">LSH36_141g08000</name>
</gene>
<dbReference type="InterPro" id="IPR011989">
    <property type="entry name" value="ARM-like"/>
</dbReference>
<dbReference type="GO" id="GO:0005912">
    <property type="term" value="C:adherens junction"/>
    <property type="evidence" value="ECO:0007669"/>
    <property type="project" value="TreeGrafter"/>
</dbReference>
<feature type="repeat" description="ARM" evidence="6">
    <location>
        <begin position="446"/>
        <end position="491"/>
    </location>
</feature>
<evidence type="ECO:0000313" key="9">
    <source>
        <dbReference type="EMBL" id="KAK2160058.1"/>
    </source>
</evidence>
<sequence length="1070" mass="119301">MASAELQFEQLTRELEAERKSVASQLERCKLLTSETASMSSISSTNDSFHWRSPQQVQRADDESETESKMSGSHLVDSCLRVLEDRGLMSNDNYQGYMPEEYGRQQGQPAMNEDHRRFETSVTQNYAYQEGVGSPQPAMTYSPAASYRDDPSSQLQQNGQENSIYDSPRQPFGGSDHSQELRGDYPVQNYNDAGEVHQPAPSLNRTMTPPFQNGSYGSSSNLNRDGHSPRPNDSFQGYPDSYNKYGYDETVTYAKVNKVRPKPADQDRTNPYGSPMQHLDQRDYSGSHLNVDVAPLNRLPSDQPLDSPRSDHYSDRGGHDTYGRRPQLLMPGMDEIRSQSPAGMDRVSAPYGSQSRLPPLDQDLDGQPRLEAPLLLGAPLDQEGRPPSAQSGSQGPEDMRWRNPDLPEVIEYLSHHNDMVKANAAAYLQHLCYMDNDVKAKTRGLGGIPVLVELINSDIPEVHRAACGALKNLSYGRANEDNKKAIKNAGGIPALIRLLRRTPDNDVREQVTGILWNLSSTKDLKRPIIDDGLTVLVNTVIIPHSGWQPGQRLSERATNDIYWSTVFRNASGVLRNVSSDGLYARTKLRECEGLVDAIVFIVQAAIGKNDIDNKSVENCVCVLRNLSYGCQEVQDPDYLKKRARTRQEKEKGESTGCFGGSKKKDGKDQKHKAGTHNPSFANPEANPQGMSLLWHPNIVPIYLPLLYDCTNPETLEAAAGAIQNLAACEWKPSEEIRETVRKQKGLPVLVELLNLEADRVVCAAATALRNLSMDPQSKDLIGKYAMKQLVQRLPEEGRPQRIPNSDETICAMEALIYEVIRSSTEFATSLYSEGGVERMMYIVHNDKFAYRVRRYASSVLTKMWEYKELHLKYREKGWRDVNFLAKPIDPRKGSPSKSLPSSAENTLNRPHMDQSGPTLPGYNENTLPYVNRQPMNNITAREQLADGMNQNNGGPHGQRYNEIPMTQLGPPPVQPPGYRDYSESPTLPLARPDDGYSRPPNTGAPYSQYDDPGTGPPQSQPPGYRESPTPGGYYTSVDLSHQGEGLNHGEPRHPDEYGQQGEYGPDVSYI</sequence>
<evidence type="ECO:0000256" key="3">
    <source>
        <dbReference type="ARBA" id="ARBA00022737"/>
    </source>
</evidence>
<feature type="region of interest" description="Disordered" evidence="8">
    <location>
        <begin position="643"/>
        <end position="684"/>
    </location>
</feature>
<dbReference type="Gene3D" id="1.25.10.10">
    <property type="entry name" value="Leucine-rich Repeat Variant"/>
    <property type="match status" value="1"/>
</dbReference>
<dbReference type="GO" id="GO:0005737">
    <property type="term" value="C:cytoplasm"/>
    <property type="evidence" value="ECO:0007669"/>
    <property type="project" value="TreeGrafter"/>
</dbReference>
<feature type="compositionally biased region" description="Polar residues" evidence="8">
    <location>
        <begin position="152"/>
        <end position="165"/>
    </location>
</feature>
<feature type="compositionally biased region" description="Basic and acidic residues" evidence="8">
    <location>
        <begin position="1047"/>
        <end position="1056"/>
    </location>
</feature>
<dbReference type="Pfam" id="PF00514">
    <property type="entry name" value="Arm"/>
    <property type="match status" value="4"/>
</dbReference>
<keyword evidence="4" id="KW-0130">Cell adhesion</keyword>
<feature type="coiled-coil region" evidence="7">
    <location>
        <begin position="1"/>
        <end position="28"/>
    </location>
</feature>
<evidence type="ECO:0000256" key="5">
    <source>
        <dbReference type="ARBA" id="ARBA00022949"/>
    </source>
</evidence>
<dbReference type="SMART" id="SM00185">
    <property type="entry name" value="ARM"/>
    <property type="match status" value="5"/>
</dbReference>
<organism evidence="9 10">
    <name type="scientific">Paralvinella palmiformis</name>
    <dbReference type="NCBI Taxonomy" id="53620"/>
    <lineage>
        <taxon>Eukaryota</taxon>
        <taxon>Metazoa</taxon>
        <taxon>Spiralia</taxon>
        <taxon>Lophotrochozoa</taxon>
        <taxon>Annelida</taxon>
        <taxon>Polychaeta</taxon>
        <taxon>Sedentaria</taxon>
        <taxon>Canalipalpata</taxon>
        <taxon>Terebellida</taxon>
        <taxon>Terebelliformia</taxon>
        <taxon>Alvinellidae</taxon>
        <taxon>Paralvinella</taxon>
    </lineage>
</organism>
<protein>
    <submittedName>
        <fullName evidence="9">Uncharacterized protein</fullName>
    </submittedName>
</protein>
<dbReference type="GO" id="GO:0005886">
    <property type="term" value="C:plasma membrane"/>
    <property type="evidence" value="ECO:0007669"/>
    <property type="project" value="TreeGrafter"/>
</dbReference>
<feature type="repeat" description="ARM" evidence="6">
    <location>
        <begin position="490"/>
        <end position="533"/>
    </location>
</feature>
<feature type="region of interest" description="Disordered" evidence="8">
    <location>
        <begin position="946"/>
        <end position="1070"/>
    </location>
</feature>
<evidence type="ECO:0000256" key="8">
    <source>
        <dbReference type="SAM" id="MobiDB-lite"/>
    </source>
</evidence>
<comment type="subcellular location">
    <subcellularLocation>
        <location evidence="1">Cell junction</location>
    </subcellularLocation>
</comment>
<evidence type="ECO:0000256" key="1">
    <source>
        <dbReference type="ARBA" id="ARBA00004282"/>
    </source>
</evidence>
<name>A0AAD9N964_9ANNE</name>
<evidence type="ECO:0000256" key="7">
    <source>
        <dbReference type="SAM" id="Coils"/>
    </source>
</evidence>
<dbReference type="InterPro" id="IPR016024">
    <property type="entry name" value="ARM-type_fold"/>
</dbReference>
<feature type="region of interest" description="Disordered" evidence="8">
    <location>
        <begin position="34"/>
        <end position="76"/>
    </location>
</feature>
<evidence type="ECO:0000256" key="2">
    <source>
        <dbReference type="ARBA" id="ARBA00005462"/>
    </source>
</evidence>
<comment type="similarity">
    <text evidence="2">Belongs to the beta-catenin family.</text>
</comment>
<keyword evidence="5" id="KW-0965">Cell junction</keyword>
<feature type="compositionally biased region" description="Polar residues" evidence="8">
    <location>
        <begin position="895"/>
        <end position="908"/>
    </location>
</feature>
<accession>A0AAD9N964</accession>